<protein>
    <submittedName>
        <fullName evidence="3">Uncharacterized protein</fullName>
    </submittedName>
</protein>
<accession>A0A840RZ40</accession>
<dbReference type="EMBL" id="JACHHQ010000009">
    <property type="protein sequence ID" value="MBB5201914.1"/>
    <property type="molecule type" value="Genomic_DNA"/>
</dbReference>
<keyword evidence="2" id="KW-0812">Transmembrane</keyword>
<organism evidence="3 4">
    <name type="scientific">Glaciimonas immobilis</name>
    <dbReference type="NCBI Taxonomy" id="728004"/>
    <lineage>
        <taxon>Bacteria</taxon>
        <taxon>Pseudomonadati</taxon>
        <taxon>Pseudomonadota</taxon>
        <taxon>Betaproteobacteria</taxon>
        <taxon>Burkholderiales</taxon>
        <taxon>Oxalobacteraceae</taxon>
        <taxon>Glaciimonas</taxon>
    </lineage>
</organism>
<feature type="region of interest" description="Disordered" evidence="1">
    <location>
        <begin position="236"/>
        <end position="256"/>
    </location>
</feature>
<dbReference type="Proteomes" id="UP000571084">
    <property type="component" value="Unassembled WGS sequence"/>
</dbReference>
<comment type="caution">
    <text evidence="3">The sequence shown here is derived from an EMBL/GenBank/DDBJ whole genome shotgun (WGS) entry which is preliminary data.</text>
</comment>
<evidence type="ECO:0000256" key="2">
    <source>
        <dbReference type="SAM" id="Phobius"/>
    </source>
</evidence>
<evidence type="ECO:0000256" key="1">
    <source>
        <dbReference type="SAM" id="MobiDB-lite"/>
    </source>
</evidence>
<sequence>MNVPTFQLKKISQTISQSISHMVAQLRRRSAAQAGARLGPQGESKLASKLVPHPESSLMSQAVLQRLPLRLKWEWYRIAGVMGLPGLGVGVLLIVAVSADIAFVRPAISGLQNQLTQNATLQAARTKELRNTTNGAPATLAMASVAQQDLLDLAKKYQLDTREVKYQQMQRGKDAKSEGRVLITLPTVGSYPQFRQMMDELANMPGVEAESFSLTRKNPSEKMLSIEMRLSMPKDAGQHNAAVRDPAKGAAQPPAQPVRANVNQAGAVDMTAETMKAGKGMIK</sequence>
<keyword evidence="2" id="KW-0472">Membrane</keyword>
<gene>
    <name evidence="3" type="ORF">HNR39_003776</name>
</gene>
<keyword evidence="4" id="KW-1185">Reference proteome</keyword>
<keyword evidence="2" id="KW-1133">Transmembrane helix</keyword>
<proteinExistence type="predicted"/>
<dbReference type="RefSeq" id="WP_168054529.1">
    <property type="nucleotide sequence ID" value="NZ_JAAOZT010000005.1"/>
</dbReference>
<reference evidence="3 4" key="1">
    <citation type="submission" date="2020-08" db="EMBL/GenBank/DDBJ databases">
        <title>Genomic Encyclopedia of Type Strains, Phase IV (KMG-IV): sequencing the most valuable type-strain genomes for metagenomic binning, comparative biology and taxonomic classification.</title>
        <authorList>
            <person name="Goeker M."/>
        </authorList>
    </citation>
    <scope>NUCLEOTIDE SEQUENCE [LARGE SCALE GENOMIC DNA]</scope>
    <source>
        <strain evidence="3 4">DSM 23240</strain>
    </source>
</reference>
<evidence type="ECO:0000313" key="3">
    <source>
        <dbReference type="EMBL" id="MBB5201914.1"/>
    </source>
</evidence>
<evidence type="ECO:0000313" key="4">
    <source>
        <dbReference type="Proteomes" id="UP000571084"/>
    </source>
</evidence>
<dbReference type="AlphaFoldDB" id="A0A840RZ40"/>
<name>A0A840RZ40_9BURK</name>
<feature type="transmembrane region" description="Helical" evidence="2">
    <location>
        <begin position="75"/>
        <end position="99"/>
    </location>
</feature>